<dbReference type="Proteomes" id="UP000238312">
    <property type="component" value="Unassembled WGS sequence"/>
</dbReference>
<evidence type="ECO:0008006" key="3">
    <source>
        <dbReference type="Google" id="ProtNLM"/>
    </source>
</evidence>
<protein>
    <recommendedName>
        <fullName evidence="3">Excreted virulence factor EspC (Type VII ESX diderm)</fullName>
    </recommendedName>
</protein>
<dbReference type="OrthoDB" id="3543865at2"/>
<comment type="caution">
    <text evidence="1">The sequence shown here is derived from an EMBL/GenBank/DDBJ whole genome shotgun (WGS) entry which is preliminary data.</text>
</comment>
<keyword evidence="2" id="KW-1185">Reference proteome</keyword>
<evidence type="ECO:0000313" key="1">
    <source>
        <dbReference type="EMBL" id="PRX68274.1"/>
    </source>
</evidence>
<name>A0A2T0N6R3_9ACTN</name>
<evidence type="ECO:0000313" key="2">
    <source>
        <dbReference type="Proteomes" id="UP000238312"/>
    </source>
</evidence>
<dbReference type="RefSeq" id="WP_106236459.1">
    <property type="nucleotide sequence ID" value="NZ_JBFAIB010000003.1"/>
</dbReference>
<reference evidence="1 2" key="1">
    <citation type="submission" date="2018-03" db="EMBL/GenBank/DDBJ databases">
        <title>Genomic Encyclopedia of Type Strains, Phase III (KMG-III): the genomes of soil and plant-associated and newly described type strains.</title>
        <authorList>
            <person name="Whitman W."/>
        </authorList>
    </citation>
    <scope>NUCLEOTIDE SEQUENCE [LARGE SCALE GENOMIC DNA]</scope>
    <source>
        <strain evidence="1 2">CGMCC 4.7104</strain>
    </source>
</reference>
<proteinExistence type="predicted"/>
<dbReference type="EMBL" id="PVNG01000003">
    <property type="protein sequence ID" value="PRX68274.1"/>
    <property type="molecule type" value="Genomic_DNA"/>
</dbReference>
<accession>A0A2T0N6R3</accession>
<sequence>MTALDIHFQALEDCAKTAREVAGQLQYTATKVESAGSGLLGGASIFGKLAGASGLASAVNDVETMVGDEFEAARDKIGAVAKALGAVEQNVRAANKANGAAA</sequence>
<gene>
    <name evidence="1" type="ORF">B0I32_103235</name>
</gene>
<organism evidence="1 2">
    <name type="scientific">Nonomuraea fuscirosea</name>
    <dbReference type="NCBI Taxonomy" id="1291556"/>
    <lineage>
        <taxon>Bacteria</taxon>
        <taxon>Bacillati</taxon>
        <taxon>Actinomycetota</taxon>
        <taxon>Actinomycetes</taxon>
        <taxon>Streptosporangiales</taxon>
        <taxon>Streptosporangiaceae</taxon>
        <taxon>Nonomuraea</taxon>
    </lineage>
</organism>
<dbReference type="AlphaFoldDB" id="A0A2T0N6R3"/>